<proteinExistence type="predicted"/>
<reference evidence="1" key="1">
    <citation type="submission" date="2014-11" db="EMBL/GenBank/DDBJ databases">
        <authorList>
            <person name="Amaro Gonzalez C."/>
        </authorList>
    </citation>
    <scope>NUCLEOTIDE SEQUENCE</scope>
</reference>
<accession>A0A0E9Q1A0</accession>
<protein>
    <submittedName>
        <fullName evidence="1">Uncharacterized protein</fullName>
    </submittedName>
</protein>
<dbReference type="EMBL" id="GBXM01098310">
    <property type="protein sequence ID" value="JAH10267.1"/>
    <property type="molecule type" value="Transcribed_RNA"/>
</dbReference>
<evidence type="ECO:0000313" key="1">
    <source>
        <dbReference type="EMBL" id="JAH10267.1"/>
    </source>
</evidence>
<reference evidence="1" key="2">
    <citation type="journal article" date="2015" name="Fish Shellfish Immunol.">
        <title>Early steps in the European eel (Anguilla anguilla)-Vibrio vulnificus interaction in the gills: Role of the RtxA13 toxin.</title>
        <authorList>
            <person name="Callol A."/>
            <person name="Pajuelo D."/>
            <person name="Ebbesson L."/>
            <person name="Teles M."/>
            <person name="MacKenzie S."/>
            <person name="Amaro C."/>
        </authorList>
    </citation>
    <scope>NUCLEOTIDE SEQUENCE</scope>
</reference>
<dbReference type="AlphaFoldDB" id="A0A0E9Q1A0"/>
<name>A0A0E9Q1A0_ANGAN</name>
<organism evidence="1">
    <name type="scientific">Anguilla anguilla</name>
    <name type="common">European freshwater eel</name>
    <name type="synonym">Muraena anguilla</name>
    <dbReference type="NCBI Taxonomy" id="7936"/>
    <lineage>
        <taxon>Eukaryota</taxon>
        <taxon>Metazoa</taxon>
        <taxon>Chordata</taxon>
        <taxon>Craniata</taxon>
        <taxon>Vertebrata</taxon>
        <taxon>Euteleostomi</taxon>
        <taxon>Actinopterygii</taxon>
        <taxon>Neopterygii</taxon>
        <taxon>Teleostei</taxon>
        <taxon>Anguilliformes</taxon>
        <taxon>Anguillidae</taxon>
        <taxon>Anguilla</taxon>
    </lineage>
</organism>
<sequence>MDNFGSHLFLTHLSATVLSKPAHLYSCPKLGWSQWANYCGMFRKGG</sequence>